<evidence type="ECO:0000313" key="2">
    <source>
        <dbReference type="Proteomes" id="UP000789702"/>
    </source>
</evidence>
<feature type="non-terminal residue" evidence="1">
    <location>
        <position position="63"/>
    </location>
</feature>
<proteinExistence type="predicted"/>
<name>A0ACA9R3P9_9GLOM</name>
<gene>
    <name evidence="1" type="ORF">DHETER_LOCUS16108</name>
</gene>
<evidence type="ECO:0000313" key="1">
    <source>
        <dbReference type="EMBL" id="CAG8775775.1"/>
    </source>
</evidence>
<organism evidence="1 2">
    <name type="scientific">Dentiscutata heterogama</name>
    <dbReference type="NCBI Taxonomy" id="1316150"/>
    <lineage>
        <taxon>Eukaryota</taxon>
        <taxon>Fungi</taxon>
        <taxon>Fungi incertae sedis</taxon>
        <taxon>Mucoromycota</taxon>
        <taxon>Glomeromycotina</taxon>
        <taxon>Glomeromycetes</taxon>
        <taxon>Diversisporales</taxon>
        <taxon>Gigasporaceae</taxon>
        <taxon>Dentiscutata</taxon>
    </lineage>
</organism>
<reference evidence="1" key="1">
    <citation type="submission" date="2021-06" db="EMBL/GenBank/DDBJ databases">
        <authorList>
            <person name="Kallberg Y."/>
            <person name="Tangrot J."/>
            <person name="Rosling A."/>
        </authorList>
    </citation>
    <scope>NUCLEOTIDE SEQUENCE</scope>
    <source>
        <strain evidence="1">IL203A</strain>
    </source>
</reference>
<dbReference type="EMBL" id="CAJVPU010059689">
    <property type="protein sequence ID" value="CAG8775775.1"/>
    <property type="molecule type" value="Genomic_DNA"/>
</dbReference>
<accession>A0ACA9R3P9</accession>
<dbReference type="Proteomes" id="UP000789702">
    <property type="component" value="Unassembled WGS sequence"/>
</dbReference>
<comment type="caution">
    <text evidence="1">The sequence shown here is derived from an EMBL/GenBank/DDBJ whole genome shotgun (WGS) entry which is preliminary data.</text>
</comment>
<protein>
    <submittedName>
        <fullName evidence="1">5262_t:CDS:1</fullName>
    </submittedName>
</protein>
<keyword evidence="2" id="KW-1185">Reference proteome</keyword>
<sequence>MSPPSGKRSESGLARLLGSGTSGLLELLVFHPVDTVAKRLMTNPTKIFIPGAPFSQGISNLDK</sequence>